<dbReference type="AlphaFoldDB" id="A0A174K1L5"/>
<dbReference type="GO" id="GO:0003677">
    <property type="term" value="F:DNA binding"/>
    <property type="evidence" value="ECO:0007669"/>
    <property type="project" value="InterPro"/>
</dbReference>
<dbReference type="SUPFAM" id="SSF88659">
    <property type="entry name" value="Sigma3 and sigma4 domains of RNA polymerase sigma factors"/>
    <property type="match status" value="1"/>
</dbReference>
<proteinExistence type="predicted"/>
<dbReference type="Gene3D" id="1.10.10.10">
    <property type="entry name" value="Winged helix-like DNA-binding domain superfamily/Winged helix DNA-binding domain"/>
    <property type="match status" value="1"/>
</dbReference>
<dbReference type="Pfam" id="PF08281">
    <property type="entry name" value="Sigma70_r4_2"/>
    <property type="match status" value="1"/>
</dbReference>
<dbReference type="GO" id="GO:0016987">
    <property type="term" value="F:sigma factor activity"/>
    <property type="evidence" value="ECO:0007669"/>
    <property type="project" value="InterPro"/>
</dbReference>
<dbReference type="RefSeq" id="WP_055658931.1">
    <property type="nucleotide sequence ID" value="NZ_CABIXC010000016.1"/>
</dbReference>
<keyword evidence="2" id="KW-0240">DNA-directed RNA polymerase</keyword>
<dbReference type="Proteomes" id="UP000095651">
    <property type="component" value="Unassembled WGS sequence"/>
</dbReference>
<dbReference type="InterPro" id="IPR013249">
    <property type="entry name" value="RNA_pol_sigma70_r4_t2"/>
</dbReference>
<sequence length="142" mass="16523">MPNANSSRERNVKQFYIYAIRTLHFAALAGHSERTRRGKKEILFSELPSSDARRLHSSSSPYTCDKIFTVLDYEIVVQNEELADALSQLTEHRRNIILLKYFLKWTDEKIAKALESRRTTINGRRYAALKTLRKLYEENDGG</sequence>
<dbReference type="InterPro" id="IPR036388">
    <property type="entry name" value="WH-like_DNA-bd_sf"/>
</dbReference>
<evidence type="ECO:0000313" key="3">
    <source>
        <dbReference type="Proteomes" id="UP000095651"/>
    </source>
</evidence>
<dbReference type="GO" id="GO:0006352">
    <property type="term" value="P:DNA-templated transcription initiation"/>
    <property type="evidence" value="ECO:0007669"/>
    <property type="project" value="InterPro"/>
</dbReference>
<dbReference type="GO" id="GO:0000428">
    <property type="term" value="C:DNA-directed RNA polymerase complex"/>
    <property type="evidence" value="ECO:0007669"/>
    <property type="project" value="UniProtKB-KW"/>
</dbReference>
<dbReference type="EMBL" id="CYZE01000016">
    <property type="protein sequence ID" value="CUP03335.1"/>
    <property type="molecule type" value="Genomic_DNA"/>
</dbReference>
<reference evidence="2 3" key="1">
    <citation type="submission" date="2015-09" db="EMBL/GenBank/DDBJ databases">
        <authorList>
            <consortium name="Pathogen Informatics"/>
        </authorList>
    </citation>
    <scope>NUCLEOTIDE SEQUENCE [LARGE SCALE GENOMIC DNA]</scope>
    <source>
        <strain evidence="2 3">2789STDY5608850</strain>
    </source>
</reference>
<keyword evidence="2" id="KW-0804">Transcription</keyword>
<feature type="domain" description="RNA polymerase sigma factor 70 region 4 type 2" evidence="1">
    <location>
        <begin position="80"/>
        <end position="132"/>
    </location>
</feature>
<evidence type="ECO:0000259" key="1">
    <source>
        <dbReference type="Pfam" id="PF08281"/>
    </source>
</evidence>
<protein>
    <submittedName>
        <fullName evidence="2">DNA-directed RNA polymerase specialized sigma subunit</fullName>
    </submittedName>
</protein>
<gene>
    <name evidence="2" type="ORF">ERS852407_04762</name>
</gene>
<organism evidence="2 3">
    <name type="scientific">Hungatella hathewayi</name>
    <dbReference type="NCBI Taxonomy" id="154046"/>
    <lineage>
        <taxon>Bacteria</taxon>
        <taxon>Bacillati</taxon>
        <taxon>Bacillota</taxon>
        <taxon>Clostridia</taxon>
        <taxon>Lachnospirales</taxon>
        <taxon>Lachnospiraceae</taxon>
        <taxon>Hungatella</taxon>
    </lineage>
</organism>
<dbReference type="InterPro" id="IPR013324">
    <property type="entry name" value="RNA_pol_sigma_r3/r4-like"/>
</dbReference>
<evidence type="ECO:0000313" key="2">
    <source>
        <dbReference type="EMBL" id="CUP03335.1"/>
    </source>
</evidence>
<name>A0A174K1L5_9FIRM</name>
<accession>A0A174K1L5</accession>